<dbReference type="PANTHER" id="PTHR46082:SF6">
    <property type="entry name" value="AAA+ ATPASE DOMAIN-CONTAINING PROTEIN-RELATED"/>
    <property type="match status" value="1"/>
</dbReference>
<reference evidence="2" key="1">
    <citation type="submission" date="2021-01" db="EMBL/GenBank/DDBJ databases">
        <title>Whole genome shotgun sequence of Verrucosispora sediminis NBRC 107745.</title>
        <authorList>
            <person name="Komaki H."/>
            <person name="Tamura T."/>
        </authorList>
    </citation>
    <scope>NUCLEOTIDE SEQUENCE</scope>
    <source>
        <strain evidence="2">NBRC 107745</strain>
    </source>
</reference>
<dbReference type="PANTHER" id="PTHR46082">
    <property type="entry name" value="ATP/GTP-BINDING PROTEIN-RELATED"/>
    <property type="match status" value="1"/>
</dbReference>
<gene>
    <name evidence="2" type="ORF">Vse01_21730</name>
</gene>
<feature type="region of interest" description="Disordered" evidence="1">
    <location>
        <begin position="806"/>
        <end position="833"/>
    </location>
</feature>
<sequence length="1257" mass="135873">MTGPVRVVNSTIAGTQVVAFLAPAGQVGRTRIVSNLGWMLARAGQRVLVVDAGRGAGRVHEHLRMFHVEQWPVAEQLPPDLTRLLFAAPAAAGGTEPALRRYAATPGRLDVVWIADPTPSDPNGAGEASRSELRRQLRFTEYDTVLLVPRVTAGWVAQWVAVLCDTVAVCFPYDRAGLTEAVELGRQVHGAAPAGVRVVSVATGLPEGDPDGVARHRRSAASRFAEALALPAGSDELVTVELPAVASGPALVPLLDRSAHQTRLLDAYGGLLSAVTDGRLGSVPEEAEPARLRYQYALNHLLPDGPGPVAVSYPVAQRPWVDWLRTALAGLGVTMRPWPAPGPEGPGPAPATLLAVAPWDGSADDWLSEQDDQARAAGCAEILVVRTGEPPTGGPPAGRTGQIDLAGCSPETARRRLAGALGLAGLPPVDDDGRDWSPALPGTREPATMFRLPRRRRRFVGRDRSLEELRDLLLSGPAGHVLELRGPAAVGKTSLLCEYAHRFRHDYQLIAWIAADSRYDVRSSLTDLAADLGVEPKGNPVQEVLRELGRRPGQWLLIYDGADEEDLTGLLPEGTGHVVVTRRNGADDEQAAAVVQLGQLTDDEAAQLLTSRVPGLSPASAATVVQTVGGLPLDLRLTSGLLGQAGILLNQRQGAAESRAADSVVPAFCAAFAERDPAASSSTRIVQVALALMGEELSGRMAVVLAQACAFTSPLGMSLRLARSREMRVQLAAALPDADAEMLRLDGWEMDRALATAARYRLLDVDWGRGGRLRMHPVVQGVLLAEMSEAEREERRDQFLRGLADSAQPSVAAESAERRELHRHLHSSGGLDADGPDEVRRLIVEQLEHLLVRGSHETPEALRSWQPVLQRWLDTYGWSDRLTLRLATRLADGHRILGRYAEAHRISVDTLREGLALFGPEHPRVLVTRRGLAGDLRGLGEFRAALVEDQTTWRGFRDQLGNDHPETLVAAHNLTLSFYLAGRADEALAEARRTLVRRQRLLGNHHSSTLRLINDIGRYLCELGEVDQARRLLQDAQQRRQHDLGHRDDDELLLRIIRNLAVTARRQRRFTRAKEINGQAYVALRRMQGADGPLTRSCRASLAVDYHLTGEIGDAVRLVEQSLTGYERDLGAAHPFTHVCRSLRSVLLRPTQAGEAVVEGNKAVAGLDSTLGSGHPWVVAGLINQAGNLSVAGEPDSAEQLLRDALEQGRTFLGHHHPYLRAARRTLAEVISQGEVGGAPDSGMVSFGFIDVEVPET</sequence>
<comment type="caution">
    <text evidence="2">The sequence shown here is derived from an EMBL/GenBank/DDBJ whole genome shotgun (WGS) entry which is preliminary data.</text>
</comment>
<dbReference type="Pfam" id="PF13374">
    <property type="entry name" value="TPR_10"/>
    <property type="match status" value="3"/>
</dbReference>
<dbReference type="OrthoDB" id="580767at2"/>
<evidence type="ECO:0000313" key="3">
    <source>
        <dbReference type="Proteomes" id="UP000607311"/>
    </source>
</evidence>
<dbReference type="Gene3D" id="3.40.50.300">
    <property type="entry name" value="P-loop containing nucleotide triphosphate hydrolases"/>
    <property type="match status" value="2"/>
</dbReference>
<dbReference type="Gene3D" id="1.25.40.10">
    <property type="entry name" value="Tetratricopeptide repeat domain"/>
    <property type="match status" value="2"/>
</dbReference>
<dbReference type="RefSeq" id="WP_093406454.1">
    <property type="nucleotide sequence ID" value="NZ_BOPD01000012.1"/>
</dbReference>
<keyword evidence="3" id="KW-1185">Reference proteome</keyword>
<dbReference type="SUPFAM" id="SSF48452">
    <property type="entry name" value="TPR-like"/>
    <property type="match status" value="2"/>
</dbReference>
<accession>A0A9W5UQY2</accession>
<dbReference type="InterPro" id="IPR053137">
    <property type="entry name" value="NLR-like"/>
</dbReference>
<evidence type="ECO:0000256" key="1">
    <source>
        <dbReference type="SAM" id="MobiDB-lite"/>
    </source>
</evidence>
<proteinExistence type="predicted"/>
<dbReference type="NCBIfam" id="NF040586">
    <property type="entry name" value="FxSxx_TPR"/>
    <property type="match status" value="1"/>
</dbReference>
<protein>
    <submittedName>
        <fullName evidence="2">NTPase</fullName>
    </submittedName>
</protein>
<dbReference type="AlphaFoldDB" id="A0A9W5UQY2"/>
<organism evidence="2 3">
    <name type="scientific">Micromonospora sediminimaris</name>
    <dbReference type="NCBI Taxonomy" id="547162"/>
    <lineage>
        <taxon>Bacteria</taxon>
        <taxon>Bacillati</taxon>
        <taxon>Actinomycetota</taxon>
        <taxon>Actinomycetes</taxon>
        <taxon>Micromonosporales</taxon>
        <taxon>Micromonosporaceae</taxon>
        <taxon>Micromonospora</taxon>
    </lineage>
</organism>
<dbReference type="SUPFAM" id="SSF52540">
    <property type="entry name" value="P-loop containing nucleoside triphosphate hydrolases"/>
    <property type="match status" value="2"/>
</dbReference>
<dbReference type="Proteomes" id="UP000607311">
    <property type="component" value="Unassembled WGS sequence"/>
</dbReference>
<evidence type="ECO:0000313" key="2">
    <source>
        <dbReference type="EMBL" id="GIJ33025.1"/>
    </source>
</evidence>
<dbReference type="InterPro" id="IPR011990">
    <property type="entry name" value="TPR-like_helical_dom_sf"/>
</dbReference>
<dbReference type="InterPro" id="IPR027417">
    <property type="entry name" value="P-loop_NTPase"/>
</dbReference>
<name>A0A9W5UQY2_9ACTN</name>
<dbReference type="EMBL" id="BOPD01000012">
    <property type="protein sequence ID" value="GIJ33025.1"/>
    <property type="molecule type" value="Genomic_DNA"/>
</dbReference>